<dbReference type="PANTHER" id="PTHR36178:SF1">
    <property type="entry name" value="SODIUM_GLUTAMATE SYMPORTER"/>
    <property type="match status" value="1"/>
</dbReference>
<keyword evidence="1" id="KW-0472">Membrane</keyword>
<feature type="transmembrane region" description="Helical" evidence="1">
    <location>
        <begin position="244"/>
        <end position="266"/>
    </location>
</feature>
<feature type="transmembrane region" description="Helical" evidence="1">
    <location>
        <begin position="99"/>
        <end position="121"/>
    </location>
</feature>
<dbReference type="PANTHER" id="PTHR36178">
    <property type="entry name" value="SLR0625 PROTEIN"/>
    <property type="match status" value="1"/>
</dbReference>
<feature type="transmembrane region" description="Helical" evidence="1">
    <location>
        <begin position="218"/>
        <end position="238"/>
    </location>
</feature>
<evidence type="ECO:0000313" key="3">
    <source>
        <dbReference type="EMBL" id="MCP8897910.1"/>
    </source>
</evidence>
<evidence type="ECO:0000256" key="2">
    <source>
        <dbReference type="NCBIfam" id="TIGR00210"/>
    </source>
</evidence>
<keyword evidence="1" id="KW-0812">Transmembrane</keyword>
<feature type="transmembrane region" description="Helical" evidence="1">
    <location>
        <begin position="161"/>
        <end position="181"/>
    </location>
</feature>
<reference evidence="3" key="1">
    <citation type="submission" date="2022-05" db="EMBL/GenBank/DDBJ databases">
        <authorList>
            <person name="Sun H.-N."/>
        </authorList>
    </citation>
    <scope>NUCLEOTIDE SEQUENCE</scope>
    <source>
        <strain evidence="3">HB14</strain>
    </source>
</reference>
<keyword evidence="1" id="KW-0769">Symport</keyword>
<comment type="similarity">
    <text evidence="1">Belongs to the glutamate:Na(+) symporter (ESS) (TC 2.A.27) family.</text>
</comment>
<feature type="transmembrane region" description="Helical" evidence="1">
    <location>
        <begin position="303"/>
        <end position="326"/>
    </location>
</feature>
<reference evidence="3" key="2">
    <citation type="submission" date="2023-01" db="EMBL/GenBank/DDBJ databases">
        <title>Gilvimarinus xylanilyticus HB14 isolated from Caulerpa lentillifera aquaculture base in Hainan, China.</title>
        <authorList>
            <person name="Zhang Y.-J."/>
        </authorList>
    </citation>
    <scope>NUCLEOTIDE SEQUENCE</scope>
    <source>
        <strain evidence="3">HB14</strain>
    </source>
</reference>
<comment type="subcellular location">
    <subcellularLocation>
        <location evidence="1">Cell inner membrane</location>
        <topology evidence="1">Multi-pass membrane protein</topology>
    </subcellularLocation>
</comment>
<protein>
    <recommendedName>
        <fullName evidence="1 2">Sodium/glutamate symporter</fullName>
    </recommendedName>
</protein>
<dbReference type="EMBL" id="JAMFTH010000001">
    <property type="protein sequence ID" value="MCP8897910.1"/>
    <property type="molecule type" value="Genomic_DNA"/>
</dbReference>
<gene>
    <name evidence="1 3" type="primary">gltS</name>
    <name evidence="3" type="ORF">M6D89_01205</name>
</gene>
<evidence type="ECO:0000256" key="1">
    <source>
        <dbReference type="HAMAP-Rule" id="MF_02062"/>
    </source>
</evidence>
<comment type="caution">
    <text evidence="3">The sequence shown here is derived from an EMBL/GenBank/DDBJ whole genome shotgun (WGS) entry which is preliminary data.</text>
</comment>
<dbReference type="Pfam" id="PF03616">
    <property type="entry name" value="Glt_symporter"/>
    <property type="match status" value="1"/>
</dbReference>
<dbReference type="GO" id="GO:0005886">
    <property type="term" value="C:plasma membrane"/>
    <property type="evidence" value="ECO:0007669"/>
    <property type="project" value="UniProtKB-SubCell"/>
</dbReference>
<keyword evidence="1" id="KW-1003">Cell membrane</keyword>
<feature type="transmembrane region" description="Helical" evidence="1">
    <location>
        <begin position="37"/>
        <end position="58"/>
    </location>
</feature>
<dbReference type="RefSeq" id="WP_253966207.1">
    <property type="nucleotide sequence ID" value="NZ_JAMFTH010000001.1"/>
</dbReference>
<comment type="function">
    <text evidence="1">Catalyzes the sodium-dependent transport of glutamate.</text>
</comment>
<keyword evidence="1" id="KW-0813">Transport</keyword>
<accession>A0A9X2HTD6</accession>
<organism evidence="3 4">
    <name type="scientific">Gilvimarinus xylanilyticus</name>
    <dbReference type="NCBI Taxonomy" id="2944139"/>
    <lineage>
        <taxon>Bacteria</taxon>
        <taxon>Pseudomonadati</taxon>
        <taxon>Pseudomonadota</taxon>
        <taxon>Gammaproteobacteria</taxon>
        <taxon>Cellvibrionales</taxon>
        <taxon>Cellvibrionaceae</taxon>
        <taxon>Gilvimarinus</taxon>
    </lineage>
</organism>
<feature type="transmembrane region" description="Helical" evidence="1">
    <location>
        <begin position="278"/>
        <end position="297"/>
    </location>
</feature>
<sequence>MNTLTLPPLPTLTLSILVLFLGFYVNRRFSVLERSNIPPSVTGGIIFSVITAALYFIGGVRLLFDMQIRDFLLLVFFSTIGLSAKFNTLANGGRALAKLVAIAAIFLLIQDVAGVLIAKLWGVHPGYGLMAGSVSFAGGHGTAIAWGQEAEAAGLLRAGELGIAFATFGLVMGGMIGGPIARRLIQKNQLYSSDETAPEMVFNAASPETHDPYSLVHLLRTIFVLALCIQLGSLANQLLAGHNILLPGFLTAMFAGIILTNAADVCKVPLNAVNIDKFGQVSLSLFLAMSLMALQLWSLGRAFTPIVLVLGVQTLVMTLFGLYIVFHFMGRDYDAAVITSGFAGLGLGATPVAIANMDAVTTRFGPSPKAFLVVPLVGAFFIDILNAATIKFFIGFLGGW</sequence>
<dbReference type="GO" id="GO:0015813">
    <property type="term" value="P:L-glutamate transmembrane transport"/>
    <property type="evidence" value="ECO:0007669"/>
    <property type="project" value="UniProtKB-UniRule"/>
</dbReference>
<dbReference type="GO" id="GO:0015501">
    <property type="term" value="F:glutamate:sodium symporter activity"/>
    <property type="evidence" value="ECO:0007669"/>
    <property type="project" value="UniProtKB-UniRule"/>
</dbReference>
<keyword evidence="1" id="KW-1133">Transmembrane helix</keyword>
<dbReference type="NCBIfam" id="TIGR00210">
    <property type="entry name" value="gltS"/>
    <property type="match status" value="1"/>
</dbReference>
<keyword evidence="4" id="KW-1185">Reference proteome</keyword>
<dbReference type="InterPro" id="IPR004445">
    <property type="entry name" value="GltS"/>
</dbReference>
<feature type="transmembrane region" description="Helical" evidence="1">
    <location>
        <begin position="333"/>
        <end position="354"/>
    </location>
</feature>
<proteinExistence type="inferred from homology"/>
<feature type="transmembrane region" description="Helical" evidence="1">
    <location>
        <begin position="70"/>
        <end position="87"/>
    </location>
</feature>
<name>A0A9X2HTD6_9GAMM</name>
<feature type="transmembrane region" description="Helical" evidence="1">
    <location>
        <begin position="6"/>
        <end position="25"/>
    </location>
</feature>
<feature type="transmembrane region" description="Helical" evidence="1">
    <location>
        <begin position="374"/>
        <end position="397"/>
    </location>
</feature>
<dbReference type="HAMAP" id="MF_02062">
    <property type="entry name" value="GltS"/>
    <property type="match status" value="1"/>
</dbReference>
<keyword evidence="1" id="KW-0406">Ion transport</keyword>
<evidence type="ECO:0000313" key="4">
    <source>
        <dbReference type="Proteomes" id="UP001139319"/>
    </source>
</evidence>
<keyword evidence="1" id="KW-0029">Amino-acid transport</keyword>
<dbReference type="Proteomes" id="UP001139319">
    <property type="component" value="Unassembled WGS sequence"/>
</dbReference>
<keyword evidence="1" id="KW-0739">Sodium transport</keyword>
<keyword evidence="1" id="KW-0915">Sodium</keyword>
<keyword evidence="1" id="KW-0997">Cell inner membrane</keyword>
<dbReference type="AlphaFoldDB" id="A0A9X2HTD6"/>